<dbReference type="Proteomes" id="UP001222800">
    <property type="component" value="Chromosome"/>
</dbReference>
<keyword evidence="2" id="KW-0521">NADP</keyword>
<name>A0ABY8EEL6_9FIRM</name>
<sequence length="278" mass="31861">MKKILVTGSKGQLGIDLVNILSDEYYVIGLDKEKLDITNLDDVVNTVKTIKPDIIINSAAYTNVDGCEENIDLSYKINALGARNLAIASLETNSRLVHISTDFVFDGEKNNPYIEFDKPNPLSIYGKSKLSGEEFIKEINPKHYILRTSWLYGKNGNNFVKTMLRLSKENKILKVVNDQRGTPTHTKDLVDVINMIIKTDAYGTYHASNEGDCTWFEFTKKIFKLANITDIEVLPITTEELNRPAKRPKYSVMNNYMLELNFNYKLKHWDESLKQYFN</sequence>
<evidence type="ECO:0000313" key="5">
    <source>
        <dbReference type="Proteomes" id="UP001222800"/>
    </source>
</evidence>
<evidence type="ECO:0000313" key="4">
    <source>
        <dbReference type="EMBL" id="WFD11390.1"/>
    </source>
</evidence>
<feature type="domain" description="RmlD-like substrate binding" evidence="3">
    <location>
        <begin position="3"/>
        <end position="277"/>
    </location>
</feature>
<gene>
    <name evidence="4" type="primary">rfbD</name>
    <name evidence="4" type="ORF">P4S50_04755</name>
</gene>
<dbReference type="EC" id="1.1.1.133" evidence="2"/>
<dbReference type="Pfam" id="PF04321">
    <property type="entry name" value="RmlD_sub_bind"/>
    <property type="match status" value="1"/>
</dbReference>
<organism evidence="4 5">
    <name type="scientific">Tepidibacter hydrothermalis</name>
    <dbReference type="NCBI Taxonomy" id="3036126"/>
    <lineage>
        <taxon>Bacteria</taxon>
        <taxon>Bacillati</taxon>
        <taxon>Bacillota</taxon>
        <taxon>Clostridia</taxon>
        <taxon>Peptostreptococcales</taxon>
        <taxon>Peptostreptococcaceae</taxon>
        <taxon>Tepidibacter</taxon>
    </lineage>
</organism>
<keyword evidence="5" id="KW-1185">Reference proteome</keyword>
<comment type="similarity">
    <text evidence="1 2">Belongs to the dTDP-4-dehydrorhamnose reductase family.</text>
</comment>
<dbReference type="InterPro" id="IPR029903">
    <property type="entry name" value="RmlD-like-bd"/>
</dbReference>
<evidence type="ECO:0000256" key="1">
    <source>
        <dbReference type="ARBA" id="ARBA00010944"/>
    </source>
</evidence>
<evidence type="ECO:0000259" key="3">
    <source>
        <dbReference type="Pfam" id="PF04321"/>
    </source>
</evidence>
<reference evidence="4 5" key="1">
    <citation type="submission" date="2023-03" db="EMBL/GenBank/DDBJ databases">
        <title>Complete genome sequence of Tepidibacter sp. SWIR-1, isolated from a deep-sea hydrothermal vent.</title>
        <authorList>
            <person name="Li X."/>
        </authorList>
    </citation>
    <scope>NUCLEOTIDE SEQUENCE [LARGE SCALE GENOMIC DNA]</scope>
    <source>
        <strain evidence="4 5">SWIR-1</strain>
    </source>
</reference>
<dbReference type="InterPro" id="IPR005913">
    <property type="entry name" value="dTDP_dehydrorham_reduct"/>
</dbReference>
<accession>A0ABY8EEL6</accession>
<dbReference type="RefSeq" id="WP_277733427.1">
    <property type="nucleotide sequence ID" value="NZ_CP120733.1"/>
</dbReference>
<comment type="function">
    <text evidence="2">Catalyzes the reduction of dTDP-6-deoxy-L-lyxo-4-hexulose to yield dTDP-L-rhamnose.</text>
</comment>
<dbReference type="PANTHER" id="PTHR10491:SF4">
    <property type="entry name" value="METHIONINE ADENOSYLTRANSFERASE 2 SUBUNIT BETA"/>
    <property type="match status" value="1"/>
</dbReference>
<dbReference type="PANTHER" id="PTHR10491">
    <property type="entry name" value="DTDP-4-DEHYDRORHAMNOSE REDUCTASE"/>
    <property type="match status" value="1"/>
</dbReference>
<dbReference type="Gene3D" id="3.40.50.720">
    <property type="entry name" value="NAD(P)-binding Rossmann-like Domain"/>
    <property type="match status" value="1"/>
</dbReference>
<dbReference type="Gene3D" id="3.90.25.10">
    <property type="entry name" value="UDP-galactose 4-epimerase, domain 1"/>
    <property type="match status" value="1"/>
</dbReference>
<dbReference type="GO" id="GO:0008831">
    <property type="term" value="F:dTDP-4-dehydrorhamnose reductase activity"/>
    <property type="evidence" value="ECO:0007669"/>
    <property type="project" value="UniProtKB-EC"/>
</dbReference>
<dbReference type="SUPFAM" id="SSF51735">
    <property type="entry name" value="NAD(P)-binding Rossmann-fold domains"/>
    <property type="match status" value="1"/>
</dbReference>
<dbReference type="CDD" id="cd05254">
    <property type="entry name" value="dTDP_HR_like_SDR_e"/>
    <property type="match status" value="1"/>
</dbReference>
<protein>
    <recommendedName>
        <fullName evidence="2">dTDP-4-dehydrorhamnose reductase</fullName>
        <ecNumber evidence="2">1.1.1.133</ecNumber>
    </recommendedName>
</protein>
<proteinExistence type="inferred from homology"/>
<comment type="pathway">
    <text evidence="2">Carbohydrate biosynthesis; dTDP-L-rhamnose biosynthesis.</text>
</comment>
<evidence type="ECO:0000256" key="2">
    <source>
        <dbReference type="RuleBase" id="RU364082"/>
    </source>
</evidence>
<dbReference type="NCBIfam" id="TIGR01214">
    <property type="entry name" value="rmlD"/>
    <property type="match status" value="1"/>
</dbReference>
<keyword evidence="2 4" id="KW-0560">Oxidoreductase</keyword>
<dbReference type="EMBL" id="CP120733">
    <property type="protein sequence ID" value="WFD11390.1"/>
    <property type="molecule type" value="Genomic_DNA"/>
</dbReference>
<dbReference type="InterPro" id="IPR036291">
    <property type="entry name" value="NAD(P)-bd_dom_sf"/>
</dbReference>